<evidence type="ECO:0008006" key="7">
    <source>
        <dbReference type="Google" id="ProtNLM"/>
    </source>
</evidence>
<dbReference type="GO" id="GO:0005634">
    <property type="term" value="C:nucleus"/>
    <property type="evidence" value="ECO:0007669"/>
    <property type="project" value="TreeGrafter"/>
</dbReference>
<feature type="compositionally biased region" description="Acidic residues" evidence="5">
    <location>
        <begin position="307"/>
        <end position="319"/>
    </location>
</feature>
<feature type="region of interest" description="Disordered" evidence="5">
    <location>
        <begin position="284"/>
        <end position="319"/>
    </location>
</feature>
<evidence type="ECO:0000313" key="6">
    <source>
        <dbReference type="EMBL" id="QIE48443.1"/>
    </source>
</evidence>
<evidence type="ECO:0000256" key="1">
    <source>
        <dbReference type="ARBA" id="ARBA00022723"/>
    </source>
</evidence>
<dbReference type="InterPro" id="IPR051580">
    <property type="entry name" value="ZnF-Chromatin_assoc"/>
</dbReference>
<sequence length="319" mass="34672">MDPRPSDLLPSSTPDNDSLFDSYIHSSAYIDHSFCSNFSCCGQSIPDLHNLLDHFEEDHVLPLPHDSRPLYSSPLYPAPPHTSYILSYPQPDPPLHPLSHSILAPHRPLGVLPDLSHLLHSPLSPSPSSPSSSFSSPNLAEPLCLPPALLTCHPPRPHSPSARARRRPRFAGKPLGDNVLDNVLTPTTARSDIGPQRSAKSHPRPSPVVRRRHLANPQVHAPAHDSGPRRRDGREKMFKCPHSGCMKSYLNPNGLKYHLEKGTCTNADVCTRASLSAATTAAALALPSTTATPEPPELEDGSPTTEPEPEDDVFDSART</sequence>
<evidence type="ECO:0000256" key="5">
    <source>
        <dbReference type="SAM" id="MobiDB-lite"/>
    </source>
</evidence>
<evidence type="ECO:0000256" key="4">
    <source>
        <dbReference type="ARBA" id="ARBA00022833"/>
    </source>
</evidence>
<protein>
    <recommendedName>
        <fullName evidence="7">C2H2-type domain-containing protein</fullName>
    </recommendedName>
</protein>
<feature type="compositionally biased region" description="Basic and acidic residues" evidence="5">
    <location>
        <begin position="222"/>
        <end position="235"/>
    </location>
</feature>
<name>A0A6G6FQI2_9APHY</name>
<keyword evidence="3" id="KW-0863">Zinc-finger</keyword>
<keyword evidence="1" id="KW-0479">Metal-binding</keyword>
<evidence type="ECO:0000256" key="3">
    <source>
        <dbReference type="ARBA" id="ARBA00022771"/>
    </source>
</evidence>
<dbReference type="AlphaFoldDB" id="A0A6G6FQI2"/>
<accession>A0A6G6FQI2</accession>
<reference evidence="6" key="1">
    <citation type="journal article" date="2019" name="J. For. Res.">
        <title>Expression and analysis of zinc finger family gene in Lenzites gibbosa.</title>
        <authorList>
            <person name="Zhang J."/>
            <person name="Chi Y."/>
            <person name="Li S."/>
            <person name="Zhang J."/>
            <person name="Chen J."/>
        </authorList>
    </citation>
    <scope>NUCLEOTIDE SEQUENCE</scope>
    <source>
        <strain evidence="6">ZnF36</strain>
    </source>
</reference>
<feature type="region of interest" description="Disordered" evidence="5">
    <location>
        <begin position="150"/>
        <end position="235"/>
    </location>
</feature>
<evidence type="ECO:0000256" key="2">
    <source>
        <dbReference type="ARBA" id="ARBA00022737"/>
    </source>
</evidence>
<dbReference type="EMBL" id="MK805170">
    <property type="protein sequence ID" value="QIE48443.1"/>
    <property type="molecule type" value="mRNA"/>
</dbReference>
<dbReference type="GO" id="GO:0008270">
    <property type="term" value="F:zinc ion binding"/>
    <property type="evidence" value="ECO:0007669"/>
    <property type="project" value="UniProtKB-KW"/>
</dbReference>
<proteinExistence type="evidence at transcript level"/>
<feature type="compositionally biased region" description="Basic residues" evidence="5">
    <location>
        <begin position="199"/>
        <end position="214"/>
    </location>
</feature>
<dbReference type="OrthoDB" id="3269380at2759"/>
<keyword evidence="2" id="KW-0677">Repeat</keyword>
<organism evidence="6">
    <name type="scientific">Trametes gibbosa</name>
    <dbReference type="NCBI Taxonomy" id="160864"/>
    <lineage>
        <taxon>Eukaryota</taxon>
        <taxon>Fungi</taxon>
        <taxon>Dikarya</taxon>
        <taxon>Basidiomycota</taxon>
        <taxon>Agaricomycotina</taxon>
        <taxon>Agaricomycetes</taxon>
        <taxon>Polyporales</taxon>
        <taxon>Polyporaceae</taxon>
        <taxon>Trametes</taxon>
    </lineage>
</organism>
<dbReference type="PANTHER" id="PTHR23057">
    <property type="entry name" value="JUXTAPOSED WITH ANOTHER ZINC FINGER PROTEIN 1"/>
    <property type="match status" value="1"/>
</dbReference>
<keyword evidence="4" id="KW-0862">Zinc</keyword>
<dbReference type="PANTHER" id="PTHR23057:SF0">
    <property type="entry name" value="JUXTAPOSED WITH ANOTHER ZINC FINGER PROTEIN 1"/>
    <property type="match status" value="1"/>
</dbReference>